<keyword evidence="2" id="KW-0255">Endonuclease</keyword>
<dbReference type="InterPro" id="IPR000305">
    <property type="entry name" value="GIY-YIG_endonuc"/>
</dbReference>
<keyword evidence="2" id="KW-0150">Chloroplast</keyword>
<geneLocation type="chloroplast" evidence="2"/>
<proteinExistence type="predicted"/>
<evidence type="ECO:0000259" key="1">
    <source>
        <dbReference type="Pfam" id="PF01541"/>
    </source>
</evidence>
<dbReference type="AlphaFoldDB" id="A0A097KKB1"/>
<keyword evidence="2" id="KW-0540">Nuclease</keyword>
<dbReference type="Pfam" id="PF01541">
    <property type="entry name" value="GIY-YIG"/>
    <property type="match status" value="1"/>
</dbReference>
<dbReference type="InterPro" id="IPR035901">
    <property type="entry name" value="GIY-YIG_endonuc_sf"/>
</dbReference>
<name>A0A097KKB1_9CHLO</name>
<dbReference type="SUPFAM" id="SSF82771">
    <property type="entry name" value="GIY-YIG endonuclease"/>
    <property type="match status" value="1"/>
</dbReference>
<evidence type="ECO:0000313" key="2">
    <source>
        <dbReference type="EMBL" id="AIT93630.1"/>
    </source>
</evidence>
<keyword evidence="2" id="KW-0378">Hydrolase</keyword>
<dbReference type="Gene3D" id="3.40.1440.10">
    <property type="entry name" value="GIY-YIG endonuclease"/>
    <property type="match status" value="1"/>
</dbReference>
<sequence>MHFKKKVYIGETEELLARLGKHSASLKQNTHDCKELQEDWNQFGKEKFTFKVICFGDAYSSQIIRRQKETSVIKQKLAESFLLYNINKSTSFTRHYQRKIEIDGKIYSTITEAAKDPNLGISETTIRRRLRDANFVNYKDLKYSSFIYRIRNKLYKTLDEAKKDNVGGNRQTIKRRVDSMDPKWSEWQKLLDD</sequence>
<dbReference type="GeneID" id="22158586"/>
<keyword evidence="2" id="KW-0934">Plastid</keyword>
<reference evidence="2" key="1">
    <citation type="journal article" date="2014" name="BMC Evol. Biol.">
        <title>Chloroplast phylogenomic analysis resolves deep-level relationships within the green algal class Trebouxiophyceae.</title>
        <authorList>
            <person name="Lemieux C."/>
            <person name="Otis C."/>
            <person name="Turmel M."/>
        </authorList>
    </citation>
    <scope>NUCLEOTIDE SEQUENCE</scope>
</reference>
<dbReference type="RefSeq" id="YP_009104957.1">
    <property type="nucleotide sequence ID" value="NC_025526.1"/>
</dbReference>
<feature type="domain" description="GIY-YIG" evidence="1">
    <location>
        <begin position="5"/>
        <end position="78"/>
    </location>
</feature>
<protein>
    <submittedName>
        <fullName evidence="2">Putative GIY-YIG homing endonuclease</fullName>
    </submittedName>
</protein>
<organism evidence="2">
    <name type="scientific">Watanabea reniformis</name>
    <dbReference type="NCBI Taxonomy" id="191674"/>
    <lineage>
        <taxon>Eukaryota</taxon>
        <taxon>Viridiplantae</taxon>
        <taxon>Chlorophyta</taxon>
        <taxon>core chlorophytes</taxon>
        <taxon>Trebouxiophyceae</taxon>
        <taxon>Watanabeales</taxon>
        <taxon>Watanabeaceae</taxon>
        <taxon>Watanabea</taxon>
    </lineage>
</organism>
<gene>
    <name evidence="2" type="primary">orf193</name>
</gene>
<accession>A0A097KKB1</accession>
<dbReference type="GO" id="GO:0004519">
    <property type="term" value="F:endonuclease activity"/>
    <property type="evidence" value="ECO:0007669"/>
    <property type="project" value="UniProtKB-KW"/>
</dbReference>
<dbReference type="EMBL" id="KM462863">
    <property type="protein sequence ID" value="AIT93630.1"/>
    <property type="molecule type" value="Genomic_DNA"/>
</dbReference>